<reference evidence="1 2" key="1">
    <citation type="submission" date="2023-01" db="EMBL/GenBank/DDBJ databases">
        <title>Sporosarcina sp. nov., isolated from Korean tranditional fermented seafood 'Jeotgal'.</title>
        <authorList>
            <person name="Yang A.-I."/>
        </authorList>
    </citation>
    <scope>NUCLEOTIDE SEQUENCE [LARGE SCALE GENOMIC DNA]</scope>
    <source>
        <strain evidence="1 2">B2O-1</strain>
    </source>
</reference>
<protein>
    <submittedName>
        <fullName evidence="1">Uncharacterized protein</fullName>
    </submittedName>
</protein>
<dbReference type="EMBL" id="CP116341">
    <property type="protein sequence ID" value="WOV83599.1"/>
    <property type="molecule type" value="Genomic_DNA"/>
</dbReference>
<evidence type="ECO:0000313" key="1">
    <source>
        <dbReference type="EMBL" id="WOV83599.1"/>
    </source>
</evidence>
<name>A0ABZ0KXI9_9BACL</name>
<dbReference type="Proteomes" id="UP001303532">
    <property type="component" value="Chromosome"/>
</dbReference>
<dbReference type="RefSeq" id="WP_323691291.1">
    <property type="nucleotide sequence ID" value="NZ_CP116341.1"/>
</dbReference>
<keyword evidence="2" id="KW-1185">Reference proteome</keyword>
<proteinExistence type="predicted"/>
<evidence type="ECO:0000313" key="2">
    <source>
        <dbReference type="Proteomes" id="UP001303532"/>
    </source>
</evidence>
<gene>
    <name evidence="1" type="ORF">PGH26_12005</name>
</gene>
<sequence length="73" mass="8211">MLKKVVISENVHHPFDLSIYYEKDAYAALCAEQLGDLASARELAEIADSNMAQLPETPYTHFVRETAKRIAES</sequence>
<organism evidence="1 2">
    <name type="scientific">Sporosarcina jeotgali</name>
    <dbReference type="NCBI Taxonomy" id="3020056"/>
    <lineage>
        <taxon>Bacteria</taxon>
        <taxon>Bacillati</taxon>
        <taxon>Bacillota</taxon>
        <taxon>Bacilli</taxon>
        <taxon>Bacillales</taxon>
        <taxon>Caryophanaceae</taxon>
        <taxon>Sporosarcina</taxon>
    </lineage>
</organism>
<accession>A0ABZ0KXI9</accession>